<dbReference type="GeneID" id="39589184"/>
<feature type="domain" description="RRM" evidence="4">
    <location>
        <begin position="47"/>
        <end position="125"/>
    </location>
</feature>
<feature type="compositionally biased region" description="Low complexity" evidence="3">
    <location>
        <begin position="37"/>
        <end position="47"/>
    </location>
</feature>
<dbReference type="GO" id="GO:0005737">
    <property type="term" value="C:cytoplasm"/>
    <property type="evidence" value="ECO:0007669"/>
    <property type="project" value="TreeGrafter"/>
</dbReference>
<dbReference type="InterPro" id="IPR035979">
    <property type="entry name" value="RBD_domain_sf"/>
</dbReference>
<reference evidence="5 6" key="1">
    <citation type="submission" date="2018-11" db="EMBL/GenBank/DDBJ databases">
        <title>Genome sequence of Apiotrichum porosum DSM 27194.</title>
        <authorList>
            <person name="Aliyu H."/>
            <person name="Gorte O."/>
            <person name="Ochsenreither K."/>
        </authorList>
    </citation>
    <scope>NUCLEOTIDE SEQUENCE [LARGE SCALE GENOMIC DNA]</scope>
    <source>
        <strain evidence="5 6">DSM 27194</strain>
    </source>
</reference>
<keyword evidence="1 2" id="KW-0694">RNA-binding</keyword>
<dbReference type="GO" id="GO:0005654">
    <property type="term" value="C:nucleoplasm"/>
    <property type="evidence" value="ECO:0007669"/>
    <property type="project" value="TreeGrafter"/>
</dbReference>
<dbReference type="Proteomes" id="UP000279236">
    <property type="component" value="Unassembled WGS sequence"/>
</dbReference>
<dbReference type="SUPFAM" id="SSF54928">
    <property type="entry name" value="RNA-binding domain, RBD"/>
    <property type="match status" value="1"/>
</dbReference>
<comment type="caution">
    <text evidence="5">The sequence shown here is derived from an EMBL/GenBank/DDBJ whole genome shotgun (WGS) entry which is preliminary data.</text>
</comment>
<evidence type="ECO:0000259" key="4">
    <source>
        <dbReference type="PROSITE" id="PS50102"/>
    </source>
</evidence>
<proteinExistence type="predicted"/>
<dbReference type="InterPro" id="IPR000504">
    <property type="entry name" value="RRM_dom"/>
</dbReference>
<dbReference type="GO" id="GO:0003723">
    <property type="term" value="F:RNA binding"/>
    <property type="evidence" value="ECO:0007669"/>
    <property type="project" value="UniProtKB-UniRule"/>
</dbReference>
<dbReference type="GO" id="GO:0000398">
    <property type="term" value="P:mRNA splicing, via spliceosome"/>
    <property type="evidence" value="ECO:0007669"/>
    <property type="project" value="TreeGrafter"/>
</dbReference>
<dbReference type="Pfam" id="PF00076">
    <property type="entry name" value="RRM_1"/>
    <property type="match status" value="1"/>
</dbReference>
<dbReference type="STRING" id="105984.A0A427Y5N2"/>
<dbReference type="InterPro" id="IPR012677">
    <property type="entry name" value="Nucleotide-bd_a/b_plait_sf"/>
</dbReference>
<accession>A0A427Y5N2</accession>
<protein>
    <recommendedName>
        <fullName evidence="4">RRM domain-containing protein</fullName>
    </recommendedName>
</protein>
<dbReference type="PANTHER" id="PTHR15481">
    <property type="entry name" value="RIBONUCLEIC ACID BINDING PROTEIN S1"/>
    <property type="match status" value="1"/>
</dbReference>
<dbReference type="SMART" id="SM00360">
    <property type="entry name" value="RRM"/>
    <property type="match status" value="1"/>
</dbReference>
<dbReference type="AlphaFoldDB" id="A0A427Y5N2"/>
<keyword evidence="6" id="KW-1185">Reference proteome</keyword>
<name>A0A427Y5N2_9TREE</name>
<feature type="region of interest" description="Disordered" evidence="3">
    <location>
        <begin position="261"/>
        <end position="284"/>
    </location>
</feature>
<dbReference type="OrthoDB" id="252020at2759"/>
<evidence type="ECO:0000256" key="1">
    <source>
        <dbReference type="ARBA" id="ARBA00022884"/>
    </source>
</evidence>
<dbReference type="GO" id="GO:0061574">
    <property type="term" value="C:ASAP complex"/>
    <property type="evidence" value="ECO:0007669"/>
    <property type="project" value="TreeGrafter"/>
</dbReference>
<dbReference type="RefSeq" id="XP_028479176.1">
    <property type="nucleotide sequence ID" value="XM_028620204.1"/>
</dbReference>
<feature type="compositionally biased region" description="Polar residues" evidence="3">
    <location>
        <begin position="1"/>
        <end position="11"/>
    </location>
</feature>
<sequence>MSSRGRSTSPKPLTPSPRRAAAADVSMSPARNGSREPGGSSSGGPPKVVVVQGLSKNVYPAHLREIFGVYGRVTGLDLPVFKFSGLNRGKAAIEFDAAAAADDAVRCMDGGVLDGSVLRVQNTPCLRRAQPRPLRAAILPRAAAARRAAAGRPHRVAEREATRRTVPARARPHRVVALLCLLAAAPPVLAEAADGAVPHQHTDPVRVAGSRAVAVVEAMPLAPEAVSVRAAHRPSAVVTVAVRPTMAPVAAPTMALAARRVPGRARSRAPRRPAVVARPAGPGAAAARLSEQRRVSSPLSCGEHVPFQTAWPDAPATGHCVGGELLPKPDQFNDWIRKNTQATI</sequence>
<dbReference type="PROSITE" id="PS50102">
    <property type="entry name" value="RRM"/>
    <property type="match status" value="1"/>
</dbReference>
<evidence type="ECO:0000256" key="2">
    <source>
        <dbReference type="PROSITE-ProRule" id="PRU00176"/>
    </source>
</evidence>
<dbReference type="Gene3D" id="3.30.70.330">
    <property type="match status" value="1"/>
</dbReference>
<feature type="compositionally biased region" description="Low complexity" evidence="3">
    <location>
        <begin position="272"/>
        <end position="284"/>
    </location>
</feature>
<gene>
    <name evidence="5" type="ORF">EHS24_004641</name>
</gene>
<evidence type="ECO:0000256" key="3">
    <source>
        <dbReference type="SAM" id="MobiDB-lite"/>
    </source>
</evidence>
<dbReference type="EMBL" id="RSCE01000002">
    <property type="protein sequence ID" value="RSH86391.1"/>
    <property type="molecule type" value="Genomic_DNA"/>
</dbReference>
<evidence type="ECO:0000313" key="5">
    <source>
        <dbReference type="EMBL" id="RSH86391.1"/>
    </source>
</evidence>
<feature type="region of interest" description="Disordered" evidence="3">
    <location>
        <begin position="1"/>
        <end position="47"/>
    </location>
</feature>
<feature type="compositionally biased region" description="Basic residues" evidence="3">
    <location>
        <begin position="261"/>
        <end position="271"/>
    </location>
</feature>
<dbReference type="PANTHER" id="PTHR15481:SF0">
    <property type="entry name" value="LD23870P-RELATED"/>
    <property type="match status" value="1"/>
</dbReference>
<evidence type="ECO:0000313" key="6">
    <source>
        <dbReference type="Proteomes" id="UP000279236"/>
    </source>
</evidence>
<organism evidence="5 6">
    <name type="scientific">Apiotrichum porosum</name>
    <dbReference type="NCBI Taxonomy" id="105984"/>
    <lineage>
        <taxon>Eukaryota</taxon>
        <taxon>Fungi</taxon>
        <taxon>Dikarya</taxon>
        <taxon>Basidiomycota</taxon>
        <taxon>Agaricomycotina</taxon>
        <taxon>Tremellomycetes</taxon>
        <taxon>Trichosporonales</taxon>
        <taxon>Trichosporonaceae</taxon>
        <taxon>Apiotrichum</taxon>
    </lineage>
</organism>